<dbReference type="Proteomes" id="UP000011116">
    <property type="component" value="Chromosome 1H"/>
</dbReference>
<reference evidence="2" key="3">
    <citation type="submission" date="2022-01" db="UniProtKB">
        <authorList>
            <consortium name="EnsemblPlants"/>
        </authorList>
    </citation>
    <scope>IDENTIFICATION</scope>
    <source>
        <strain evidence="2">subsp. vulgare</strain>
    </source>
</reference>
<reference evidence="2" key="2">
    <citation type="submission" date="2020-10" db="EMBL/GenBank/DDBJ databases">
        <authorList>
            <person name="Scholz U."/>
            <person name="Mascher M."/>
            <person name="Fiebig A."/>
        </authorList>
    </citation>
    <scope>NUCLEOTIDE SEQUENCE [LARGE SCALE GENOMIC DNA]</scope>
    <source>
        <strain evidence="2">cv. Morex</strain>
    </source>
</reference>
<feature type="compositionally biased region" description="Polar residues" evidence="1">
    <location>
        <begin position="62"/>
        <end position="79"/>
    </location>
</feature>
<proteinExistence type="predicted"/>
<evidence type="ECO:0000313" key="2">
    <source>
        <dbReference type="EnsemblPlants" id="HORVU.MOREX.r3.1HG0079050.1.CDS1"/>
    </source>
</evidence>
<name>A0A8I7B3W7_HORVV</name>
<organism evidence="2 3">
    <name type="scientific">Hordeum vulgare subsp. vulgare</name>
    <name type="common">Domesticated barley</name>
    <dbReference type="NCBI Taxonomy" id="112509"/>
    <lineage>
        <taxon>Eukaryota</taxon>
        <taxon>Viridiplantae</taxon>
        <taxon>Streptophyta</taxon>
        <taxon>Embryophyta</taxon>
        <taxon>Tracheophyta</taxon>
        <taxon>Spermatophyta</taxon>
        <taxon>Magnoliopsida</taxon>
        <taxon>Liliopsida</taxon>
        <taxon>Poales</taxon>
        <taxon>Poaceae</taxon>
        <taxon>BOP clade</taxon>
        <taxon>Pooideae</taxon>
        <taxon>Triticodae</taxon>
        <taxon>Triticeae</taxon>
        <taxon>Hordeinae</taxon>
        <taxon>Hordeum</taxon>
    </lineage>
</organism>
<dbReference type="Gramene" id="HORVU.MOREX.r2.1HG0064390.1">
    <property type="protein sequence ID" value="HORVU.MOREX.r2.1HG0064390.1.CDS.1"/>
    <property type="gene ID" value="HORVU.MOREX.r2.1HG0064390"/>
</dbReference>
<evidence type="ECO:0000256" key="1">
    <source>
        <dbReference type="SAM" id="MobiDB-lite"/>
    </source>
</evidence>
<dbReference type="AlphaFoldDB" id="A0A8I7B3W7"/>
<keyword evidence="3" id="KW-1185">Reference proteome</keyword>
<feature type="region of interest" description="Disordered" evidence="1">
    <location>
        <begin position="36"/>
        <end position="79"/>
    </location>
</feature>
<dbReference type="Gramene" id="HORVU.MOREX.r3.1HG0079050.1">
    <property type="protein sequence ID" value="HORVU.MOREX.r3.1HG0079050.1.CDS1"/>
    <property type="gene ID" value="HORVU.MOREX.r3.1HG0079050"/>
</dbReference>
<sequence length="79" mass="8740">MTVPTSSFLPRPDEQSSTRVLRFPVARIGRHLVSASTRRRLPSPSTSCAPATLPYRRRLPAPSSSSTTAVDLYSRRSQI</sequence>
<protein>
    <submittedName>
        <fullName evidence="2">Uncharacterized protein</fullName>
    </submittedName>
</protein>
<reference evidence="3" key="1">
    <citation type="journal article" date="2012" name="Nature">
        <title>A physical, genetic and functional sequence assembly of the barley genome.</title>
        <authorList>
            <consortium name="The International Barley Genome Sequencing Consortium"/>
            <person name="Mayer K.F."/>
            <person name="Waugh R."/>
            <person name="Brown J.W."/>
            <person name="Schulman A."/>
            <person name="Langridge P."/>
            <person name="Platzer M."/>
            <person name="Fincher G.B."/>
            <person name="Muehlbauer G.J."/>
            <person name="Sato K."/>
            <person name="Close T.J."/>
            <person name="Wise R.P."/>
            <person name="Stein N."/>
        </authorList>
    </citation>
    <scope>NUCLEOTIDE SEQUENCE [LARGE SCALE GENOMIC DNA]</scope>
    <source>
        <strain evidence="3">cv. Morex</strain>
    </source>
</reference>
<accession>A0A8I7B3W7</accession>
<evidence type="ECO:0000313" key="3">
    <source>
        <dbReference type="Proteomes" id="UP000011116"/>
    </source>
</evidence>
<dbReference type="EnsemblPlants" id="HORVU.MOREX.r3.1HG0079050.1">
    <property type="protein sequence ID" value="HORVU.MOREX.r3.1HG0079050.1.CDS1"/>
    <property type="gene ID" value="HORVU.MOREX.r3.1HG0079050"/>
</dbReference>